<gene>
    <name evidence="1" type="ordered locus">RCAP_rcc01339</name>
</gene>
<keyword evidence="2" id="KW-1185">Reference proteome</keyword>
<dbReference type="EMBL" id="CP001312">
    <property type="protein sequence ID" value="ADE85087.1"/>
    <property type="molecule type" value="Genomic_DNA"/>
</dbReference>
<proteinExistence type="predicted"/>
<reference key="1">
    <citation type="submission" date="2008-12" db="EMBL/GenBank/DDBJ databases">
        <title>Complete genome sequence of Rhodobacter capsulatus SB1003.</title>
        <authorList>
            <person name="Strnad H."/>
            <person name="Lapidus A."/>
            <person name="Vlcek C."/>
            <person name="Ulbrich P."/>
            <person name="Paces J."/>
            <person name="Maltsev N."/>
            <person name="Kumar V."/>
            <person name="Kogan Y."/>
            <person name="Milgram A."/>
            <person name="Rebrekov D."/>
            <person name="Mazur M."/>
            <person name="Cox R."/>
            <person name="Kyrpides N."/>
            <person name="Kolar M."/>
            <person name="Sachova J."/>
            <person name="Ridl J."/>
            <person name="Ivanova N."/>
            <person name="Kapatral V."/>
            <person name="Los T."/>
            <person name="Lykidis A."/>
            <person name="Mikhailova N."/>
            <person name="Reznik G."/>
            <person name="Vasieva O."/>
            <person name="Fonstein M."/>
            <person name="Paces V."/>
            <person name="Haselkorn R."/>
        </authorList>
    </citation>
    <scope>NUCLEOTIDE SEQUENCE</scope>
    <source>
        <strain>SB1003</strain>
    </source>
</reference>
<evidence type="ECO:0000313" key="2">
    <source>
        <dbReference type="Proteomes" id="UP000002361"/>
    </source>
</evidence>
<dbReference type="HOGENOM" id="CLU_2702363_0_0_5"/>
<sequence>MQMQVLICMNQSDLPHDLSGQIAVIPEAEEIAAQFRAALARKGVSQRDLSARAGVNAGREFRLCGRFGRICPG</sequence>
<protein>
    <submittedName>
        <fullName evidence="1">Uncharacterized protein</fullName>
    </submittedName>
</protein>
<dbReference type="AlphaFoldDB" id="D5ASJ6"/>
<evidence type="ECO:0000313" key="1">
    <source>
        <dbReference type="EMBL" id="ADE85087.1"/>
    </source>
</evidence>
<dbReference type="Proteomes" id="UP000002361">
    <property type="component" value="Chromosome"/>
</dbReference>
<accession>D5ASJ6</accession>
<organism evidence="1 2">
    <name type="scientific">Rhodobacter capsulatus (strain ATCC BAA-309 / NBRC 16581 / SB1003)</name>
    <dbReference type="NCBI Taxonomy" id="272942"/>
    <lineage>
        <taxon>Bacteria</taxon>
        <taxon>Pseudomonadati</taxon>
        <taxon>Pseudomonadota</taxon>
        <taxon>Alphaproteobacteria</taxon>
        <taxon>Rhodobacterales</taxon>
        <taxon>Rhodobacter group</taxon>
        <taxon>Rhodobacter</taxon>
    </lineage>
</organism>
<name>D5ASJ6_RHOCB</name>
<dbReference type="KEGG" id="rcp:RCAP_rcc01339"/>
<reference evidence="1 2" key="2">
    <citation type="journal article" date="2010" name="J. Bacteriol.">
        <title>Complete genome sequence of the photosynthetic purple nonsulfur bacterium Rhodobacter capsulatus SB 1003.</title>
        <authorList>
            <person name="Strnad H."/>
            <person name="Lapidus A."/>
            <person name="Paces J."/>
            <person name="Ulbrich P."/>
            <person name="Vlcek C."/>
            <person name="Paces V."/>
            <person name="Haselkorn R."/>
        </authorList>
    </citation>
    <scope>NUCLEOTIDE SEQUENCE [LARGE SCALE GENOMIC DNA]</scope>
    <source>
        <strain evidence="2">ATCC BAA-309 / NBRC 16581 / SB1003</strain>
    </source>
</reference>